<evidence type="ECO:0000256" key="1">
    <source>
        <dbReference type="ARBA" id="ARBA00007797"/>
    </source>
</evidence>
<feature type="region of interest" description="Disordered" evidence="2">
    <location>
        <begin position="315"/>
        <end position="360"/>
    </location>
</feature>
<organism evidence="4 5">
    <name type="scientific">Gymnopilus junonius</name>
    <name type="common">Spectacular rustgill mushroom</name>
    <name type="synonym">Gymnopilus spectabilis subsp. junonius</name>
    <dbReference type="NCBI Taxonomy" id="109634"/>
    <lineage>
        <taxon>Eukaryota</taxon>
        <taxon>Fungi</taxon>
        <taxon>Dikarya</taxon>
        <taxon>Basidiomycota</taxon>
        <taxon>Agaricomycotina</taxon>
        <taxon>Agaricomycetes</taxon>
        <taxon>Agaricomycetidae</taxon>
        <taxon>Agaricales</taxon>
        <taxon>Agaricineae</taxon>
        <taxon>Hymenogastraceae</taxon>
        <taxon>Gymnopilus</taxon>
    </lineage>
</organism>
<dbReference type="InterPro" id="IPR040155">
    <property type="entry name" value="CEBPZ/Mak21-like"/>
</dbReference>
<dbReference type="Proteomes" id="UP000724874">
    <property type="component" value="Unassembled WGS sequence"/>
</dbReference>
<dbReference type="GO" id="GO:0005634">
    <property type="term" value="C:nucleus"/>
    <property type="evidence" value="ECO:0007669"/>
    <property type="project" value="TreeGrafter"/>
</dbReference>
<feature type="compositionally biased region" description="Basic and acidic residues" evidence="2">
    <location>
        <begin position="54"/>
        <end position="66"/>
    </location>
</feature>
<dbReference type="EMBL" id="JADNYJ010000085">
    <property type="protein sequence ID" value="KAF8888395.1"/>
    <property type="molecule type" value="Genomic_DNA"/>
</dbReference>
<evidence type="ECO:0000259" key="3">
    <source>
        <dbReference type="Pfam" id="PF03914"/>
    </source>
</evidence>
<name>A0A9P5NK62_GYMJU</name>
<gene>
    <name evidence="4" type="ORF">CPB84DRAFT_1749524</name>
</gene>
<comment type="similarity">
    <text evidence="1">Belongs to the CBF/MAK21 family.</text>
</comment>
<protein>
    <recommendedName>
        <fullName evidence="3">CCAAT-binding factor domain-containing protein</fullName>
    </recommendedName>
</protein>
<dbReference type="OrthoDB" id="28947at2759"/>
<proteinExistence type="inferred from homology"/>
<keyword evidence="5" id="KW-1185">Reference proteome</keyword>
<evidence type="ECO:0000256" key="2">
    <source>
        <dbReference type="SAM" id="MobiDB-lite"/>
    </source>
</evidence>
<evidence type="ECO:0000313" key="4">
    <source>
        <dbReference type="EMBL" id="KAF8888395.1"/>
    </source>
</evidence>
<dbReference type="PANTHER" id="PTHR12048">
    <property type="entry name" value="CCAAT-BINDING FACTOR-RELATED"/>
    <property type="match status" value="1"/>
</dbReference>
<feature type="compositionally biased region" description="Low complexity" evidence="2">
    <location>
        <begin position="75"/>
        <end position="89"/>
    </location>
</feature>
<accession>A0A9P5NK62</accession>
<comment type="caution">
    <text evidence="4">The sequence shown here is derived from an EMBL/GenBank/DDBJ whole genome shotgun (WGS) entry which is preliminary data.</text>
</comment>
<dbReference type="AlphaFoldDB" id="A0A9P5NK62"/>
<feature type="domain" description="CCAAT-binding factor" evidence="3">
    <location>
        <begin position="217"/>
        <end position="263"/>
    </location>
</feature>
<dbReference type="InterPro" id="IPR005612">
    <property type="entry name" value="CCAAT-binding_factor"/>
</dbReference>
<reference evidence="4" key="1">
    <citation type="submission" date="2020-11" db="EMBL/GenBank/DDBJ databases">
        <authorList>
            <consortium name="DOE Joint Genome Institute"/>
            <person name="Ahrendt S."/>
            <person name="Riley R."/>
            <person name="Andreopoulos W."/>
            <person name="LaButti K."/>
            <person name="Pangilinan J."/>
            <person name="Ruiz-duenas F.J."/>
            <person name="Barrasa J.M."/>
            <person name="Sanchez-Garcia M."/>
            <person name="Camarero S."/>
            <person name="Miyauchi S."/>
            <person name="Serrano A."/>
            <person name="Linde D."/>
            <person name="Babiker R."/>
            <person name="Drula E."/>
            <person name="Ayuso-Fernandez I."/>
            <person name="Pacheco R."/>
            <person name="Padilla G."/>
            <person name="Ferreira P."/>
            <person name="Barriuso J."/>
            <person name="Kellner H."/>
            <person name="Castanera R."/>
            <person name="Alfaro M."/>
            <person name="Ramirez L."/>
            <person name="Pisabarro A.G."/>
            <person name="Kuo A."/>
            <person name="Tritt A."/>
            <person name="Lipzen A."/>
            <person name="He G."/>
            <person name="Yan M."/>
            <person name="Ng V."/>
            <person name="Cullen D."/>
            <person name="Martin F."/>
            <person name="Rosso M.-N."/>
            <person name="Henrissat B."/>
            <person name="Hibbett D."/>
            <person name="Martinez A.T."/>
            <person name="Grigoriev I.V."/>
        </authorList>
    </citation>
    <scope>NUCLEOTIDE SEQUENCE</scope>
    <source>
        <strain evidence="4">AH 44721</strain>
    </source>
</reference>
<feature type="region of interest" description="Disordered" evidence="2">
    <location>
        <begin position="50"/>
        <end position="124"/>
    </location>
</feature>
<sequence length="360" mass="39734">MAGEYCSIFTLLRDKPEQEQNLPRLLVKKLRDVEKIISLARILPPAATLAGSLSDEKHRRQRDHIPHPPPPAGPAPGAAAPSASTATSSWPKHIRFTDAEPSKPVPASNASTKSKRKGTPMRGTTRLVTFNRVVLTPADREVAVQLIVSTLRYSRSSLGKVPRLRKVFKTDKRGRVMGGKPKGKARAKQSKVKGAAGFTEVEYANSKLISAIFADVNRTTPGLRGMINEKPKRDVEEAYDPKKREPQFAHASALPLWELLLSSQPLNASADLSQNALSRFLDRFVYKNPKKVKEGEIPGGRGCNLLLVYLRDQVGESNDEREKAKAAKVKRRKEGKEDEISDEDEDETAMTSWTTSLAKG</sequence>
<dbReference type="Pfam" id="PF03914">
    <property type="entry name" value="CBF"/>
    <property type="match status" value="1"/>
</dbReference>
<dbReference type="PANTHER" id="PTHR12048:SF0">
    <property type="entry name" value="CCAAT_ENHANCER-BINDING PROTEIN ZETA"/>
    <property type="match status" value="1"/>
</dbReference>
<evidence type="ECO:0000313" key="5">
    <source>
        <dbReference type="Proteomes" id="UP000724874"/>
    </source>
</evidence>
<feature type="compositionally biased region" description="Acidic residues" evidence="2">
    <location>
        <begin position="337"/>
        <end position="348"/>
    </location>
</feature>
<feature type="compositionally biased region" description="Polar residues" evidence="2">
    <location>
        <begin position="349"/>
        <end position="360"/>
    </location>
</feature>